<evidence type="ECO:0000313" key="1">
    <source>
        <dbReference type="Proteomes" id="UP000887575"/>
    </source>
</evidence>
<organism evidence="1 2">
    <name type="scientific">Mesorhabditis belari</name>
    <dbReference type="NCBI Taxonomy" id="2138241"/>
    <lineage>
        <taxon>Eukaryota</taxon>
        <taxon>Metazoa</taxon>
        <taxon>Ecdysozoa</taxon>
        <taxon>Nematoda</taxon>
        <taxon>Chromadorea</taxon>
        <taxon>Rhabditida</taxon>
        <taxon>Rhabditina</taxon>
        <taxon>Rhabditomorpha</taxon>
        <taxon>Rhabditoidea</taxon>
        <taxon>Rhabditidae</taxon>
        <taxon>Mesorhabditinae</taxon>
        <taxon>Mesorhabditis</taxon>
    </lineage>
</organism>
<dbReference type="GO" id="GO:0051213">
    <property type="term" value="F:dioxygenase activity"/>
    <property type="evidence" value="ECO:0007669"/>
    <property type="project" value="InterPro"/>
</dbReference>
<sequence>MPQANDLLNHIDTAHLVKMDEVLDQLDTLGFAHIKPDFYYSTDDSESFSNIETLQDTYSSLSRDSDPGNRHRAYASFQWSPLNNELIKKDSTDYFQAKEYNYIDGGKIRTFDPICPRYLKNSLLKSVVEKDIDLAKETGIIDFSSSVEIGLHQIRYVANGTEPAFSSPLWLHRDDEPLVFVHLFSLSENAIGGDNLIAKDVKTITHLIRLQKPLETLVLTKKPYHAVTPLGSSHGAAFRDILLVTFMNKKSSL</sequence>
<dbReference type="InterPro" id="IPR018724">
    <property type="entry name" value="2OG-Fe_dioxygenase"/>
</dbReference>
<dbReference type="Gene3D" id="2.60.120.620">
    <property type="entry name" value="q2cbj1_9rhob like domain"/>
    <property type="match status" value="1"/>
</dbReference>
<dbReference type="AlphaFoldDB" id="A0AAF3J4J9"/>
<reference evidence="2" key="1">
    <citation type="submission" date="2024-02" db="UniProtKB">
        <authorList>
            <consortium name="WormBaseParasite"/>
        </authorList>
    </citation>
    <scope>IDENTIFICATION</scope>
</reference>
<accession>A0AAF3J4J9</accession>
<name>A0AAF3J4J9_9BILA</name>
<dbReference type="WBParaSite" id="MBELARI_LOCUS15773">
    <property type="protein sequence ID" value="MBELARI_LOCUS15773"/>
    <property type="gene ID" value="MBELARI_LOCUS15773"/>
</dbReference>
<keyword evidence="1" id="KW-1185">Reference proteome</keyword>
<proteinExistence type="predicted"/>
<protein>
    <submittedName>
        <fullName evidence="2">Uncharacterized protein</fullName>
    </submittedName>
</protein>
<dbReference type="Proteomes" id="UP000887575">
    <property type="component" value="Unassembled WGS sequence"/>
</dbReference>
<evidence type="ECO:0000313" key="2">
    <source>
        <dbReference type="WBParaSite" id="MBELARI_LOCUS15773"/>
    </source>
</evidence>
<dbReference type="Pfam" id="PF10014">
    <property type="entry name" value="2OG-Fe_Oxy_2"/>
    <property type="match status" value="1"/>
</dbReference>